<dbReference type="Gene3D" id="2.180.10.10">
    <property type="entry name" value="RHS repeat-associated core"/>
    <property type="match status" value="1"/>
</dbReference>
<protein>
    <recommendedName>
        <fullName evidence="3">YD repeat-containing protein</fullName>
    </recommendedName>
</protein>
<dbReference type="RefSeq" id="WP_012793917.1">
    <property type="nucleotide sequence ID" value="NC_013132.1"/>
</dbReference>
<organism evidence="1 2">
    <name type="scientific">Chitinophaga pinensis (strain ATCC 43595 / DSM 2588 / LMG 13176 / NBRC 15968 / NCIMB 11800 / UQM 2034)</name>
    <dbReference type="NCBI Taxonomy" id="485918"/>
    <lineage>
        <taxon>Bacteria</taxon>
        <taxon>Pseudomonadati</taxon>
        <taxon>Bacteroidota</taxon>
        <taxon>Chitinophagia</taxon>
        <taxon>Chitinophagales</taxon>
        <taxon>Chitinophagaceae</taxon>
        <taxon>Chitinophaga</taxon>
    </lineage>
</organism>
<evidence type="ECO:0000313" key="1">
    <source>
        <dbReference type="EMBL" id="ACU63753.1"/>
    </source>
</evidence>
<dbReference type="KEGG" id="cpi:Cpin_6349"/>
<reference evidence="2" key="1">
    <citation type="submission" date="2009-08" db="EMBL/GenBank/DDBJ databases">
        <title>The complete genome of Chitinophaga pinensis DSM 2588.</title>
        <authorList>
            <consortium name="US DOE Joint Genome Institute (JGI-PGF)"/>
            <person name="Lucas S."/>
            <person name="Copeland A."/>
            <person name="Lapidus A."/>
            <person name="Glavina del Rio T."/>
            <person name="Dalin E."/>
            <person name="Tice H."/>
            <person name="Bruce D."/>
            <person name="Goodwin L."/>
            <person name="Pitluck S."/>
            <person name="Kyrpides N."/>
            <person name="Mavromatis K."/>
            <person name="Ivanova N."/>
            <person name="Mikhailova N."/>
            <person name="Sims D."/>
            <person name="Meinche L."/>
            <person name="Brettin T."/>
            <person name="Detter J.C."/>
            <person name="Han C."/>
            <person name="Larimer F."/>
            <person name="Land M."/>
            <person name="Hauser L."/>
            <person name="Markowitz V."/>
            <person name="Cheng J.-F."/>
            <person name="Hugenholtz P."/>
            <person name="Woyke T."/>
            <person name="Wu D."/>
            <person name="Spring S."/>
            <person name="Klenk H.-P."/>
            <person name="Eisen J.A."/>
        </authorList>
    </citation>
    <scope>NUCLEOTIDE SEQUENCE [LARGE SCALE GENOMIC DNA]</scope>
    <source>
        <strain evidence="2">ATCC 43595 / DSM 2588 / LMG 13176 / NBRC 15968 / NCIMB 11800 / UQM 2034</strain>
    </source>
</reference>
<reference evidence="1 2" key="2">
    <citation type="journal article" date="2010" name="Stand. Genomic Sci.">
        <title>Complete genome sequence of Chitinophaga pinensis type strain (UQM 2034).</title>
        <authorList>
            <person name="Glavina Del Rio T."/>
            <person name="Abt B."/>
            <person name="Spring S."/>
            <person name="Lapidus A."/>
            <person name="Nolan M."/>
            <person name="Tice H."/>
            <person name="Copeland A."/>
            <person name="Cheng J.F."/>
            <person name="Chen F."/>
            <person name="Bruce D."/>
            <person name="Goodwin L."/>
            <person name="Pitluck S."/>
            <person name="Ivanova N."/>
            <person name="Mavromatis K."/>
            <person name="Mikhailova N."/>
            <person name="Pati A."/>
            <person name="Chen A."/>
            <person name="Palaniappan K."/>
            <person name="Land M."/>
            <person name="Hauser L."/>
            <person name="Chang Y.J."/>
            <person name="Jeffries C.D."/>
            <person name="Chain P."/>
            <person name="Saunders E."/>
            <person name="Detter J.C."/>
            <person name="Brettin T."/>
            <person name="Rohde M."/>
            <person name="Goker M."/>
            <person name="Bristow J."/>
            <person name="Eisen J.A."/>
            <person name="Markowitz V."/>
            <person name="Hugenholtz P."/>
            <person name="Kyrpides N.C."/>
            <person name="Klenk H.P."/>
            <person name="Lucas S."/>
        </authorList>
    </citation>
    <scope>NUCLEOTIDE SEQUENCE [LARGE SCALE GENOMIC DNA]</scope>
    <source>
        <strain evidence="2">ATCC 43595 / DSM 2588 / LMG 13176 / NBRC 15968 / NCIMB 11800 / UQM 2034</strain>
    </source>
</reference>
<gene>
    <name evidence="1" type="ordered locus">Cpin_6349</name>
</gene>
<sequence>MRTFLIIILTIWTSGCHAQTRKPQAFKKTTYSYIYSELYQQTTDTIATEEEPIDIYFFCDHLKLPYRLPKKLTDKQYAGKTISDNNPHAGSNVQSNWSNTYSYDSIGRLTNFSYSSCIACSSFPFSYAITYNGKGQIASIVNKLGLKERFEFQYNVAGDIIKLAKYSSELLEIEITSIH</sequence>
<name>A0A979GW00_CHIPD</name>
<dbReference type="AlphaFoldDB" id="A0A979GW00"/>
<evidence type="ECO:0000313" key="2">
    <source>
        <dbReference type="Proteomes" id="UP000002215"/>
    </source>
</evidence>
<dbReference type="Proteomes" id="UP000002215">
    <property type="component" value="Chromosome"/>
</dbReference>
<dbReference type="EMBL" id="CP001699">
    <property type="protein sequence ID" value="ACU63753.1"/>
    <property type="molecule type" value="Genomic_DNA"/>
</dbReference>
<evidence type="ECO:0008006" key="3">
    <source>
        <dbReference type="Google" id="ProtNLM"/>
    </source>
</evidence>
<dbReference type="PROSITE" id="PS51257">
    <property type="entry name" value="PROKAR_LIPOPROTEIN"/>
    <property type="match status" value="1"/>
</dbReference>
<dbReference type="OrthoDB" id="662564at2"/>
<accession>A0A979GW00</accession>
<proteinExistence type="predicted"/>